<dbReference type="EMBL" id="SLVV01000009">
    <property type="protein sequence ID" value="TCN22982.1"/>
    <property type="molecule type" value="Genomic_DNA"/>
</dbReference>
<name>A0A4R2BAE0_9BACI</name>
<dbReference type="InterPro" id="IPR038548">
    <property type="entry name" value="SporV_AA_N_sf"/>
</dbReference>
<comment type="caution">
    <text evidence="3">The sequence shown here is derived from an EMBL/GenBank/DDBJ whole genome shotgun (WGS) entry which is preliminary data.</text>
</comment>
<feature type="domain" description="Stage V sporulation protein AA" evidence="2">
    <location>
        <begin position="8"/>
        <end position="95"/>
    </location>
</feature>
<protein>
    <submittedName>
        <fullName evidence="3">Stage V sporulation protein AA</fullName>
    </submittedName>
</protein>
<evidence type="ECO:0000259" key="2">
    <source>
        <dbReference type="Pfam" id="PF12164"/>
    </source>
</evidence>
<dbReference type="Gene3D" id="2.60.480.10">
    <property type="entry name" value="eubacterium ventriosum atcc domain"/>
    <property type="match status" value="1"/>
</dbReference>
<dbReference type="InterPro" id="IPR021997">
    <property type="entry name" value="SporV_AA"/>
</dbReference>
<gene>
    <name evidence="3" type="ORF">EV146_109139</name>
</gene>
<proteinExistence type="predicted"/>
<organism evidence="3 4">
    <name type="scientific">Mesobacillus foraminis</name>
    <dbReference type="NCBI Taxonomy" id="279826"/>
    <lineage>
        <taxon>Bacteria</taxon>
        <taxon>Bacillati</taxon>
        <taxon>Bacillota</taxon>
        <taxon>Bacilli</taxon>
        <taxon>Bacillales</taxon>
        <taxon>Bacillaceae</taxon>
        <taxon>Mesobacillus</taxon>
    </lineage>
</organism>
<sequence>MLEVNRMENTIYIRMRNRVKVNPGESILLKDIAQIISRDDIHLKLETLPVHKVSPEDNNIIIIDVMKVIRQITGAFPETEVQAVGPTQTIIEVILKKKTVSIPLFLLVWLLLFIGAALTIMNFHEDVSMQAVQQRLYLLLTGKHVSKPLLFQIPYSLGIGLGMILFFNHVFKKRLNEEPSPLEVEMFNYQQSLDQYVILHENKESIKNLDDD</sequence>
<keyword evidence="1" id="KW-0472">Membrane</keyword>
<evidence type="ECO:0000256" key="1">
    <source>
        <dbReference type="SAM" id="Phobius"/>
    </source>
</evidence>
<evidence type="ECO:0000313" key="4">
    <source>
        <dbReference type="Proteomes" id="UP000295689"/>
    </source>
</evidence>
<keyword evidence="1" id="KW-0812">Transmembrane</keyword>
<accession>A0A4R2BAE0</accession>
<dbReference type="Pfam" id="PF12164">
    <property type="entry name" value="SporV_AA"/>
    <property type="match status" value="1"/>
</dbReference>
<feature type="transmembrane region" description="Helical" evidence="1">
    <location>
        <begin position="104"/>
        <end position="123"/>
    </location>
</feature>
<keyword evidence="4" id="KW-1185">Reference proteome</keyword>
<reference evidence="3 4" key="1">
    <citation type="journal article" date="2015" name="Stand. Genomic Sci.">
        <title>Genomic Encyclopedia of Bacterial and Archaeal Type Strains, Phase III: the genomes of soil and plant-associated and newly described type strains.</title>
        <authorList>
            <person name="Whitman W.B."/>
            <person name="Woyke T."/>
            <person name="Klenk H.P."/>
            <person name="Zhou Y."/>
            <person name="Lilburn T.G."/>
            <person name="Beck B.J."/>
            <person name="De Vos P."/>
            <person name="Vandamme P."/>
            <person name="Eisen J.A."/>
            <person name="Garrity G."/>
            <person name="Hugenholtz P."/>
            <person name="Kyrpides N.C."/>
        </authorList>
    </citation>
    <scope>NUCLEOTIDE SEQUENCE [LARGE SCALE GENOMIC DNA]</scope>
    <source>
        <strain evidence="3 4">CV53</strain>
    </source>
</reference>
<keyword evidence="1" id="KW-1133">Transmembrane helix</keyword>
<dbReference type="AlphaFoldDB" id="A0A4R2BAE0"/>
<feature type="transmembrane region" description="Helical" evidence="1">
    <location>
        <begin position="149"/>
        <end position="167"/>
    </location>
</feature>
<dbReference type="Proteomes" id="UP000295689">
    <property type="component" value="Unassembled WGS sequence"/>
</dbReference>
<evidence type="ECO:0000313" key="3">
    <source>
        <dbReference type="EMBL" id="TCN22982.1"/>
    </source>
</evidence>